<dbReference type="Pfam" id="PF18143">
    <property type="entry name" value="HAD_SAK_2"/>
    <property type="match status" value="1"/>
</dbReference>
<protein>
    <submittedName>
        <fullName evidence="1">Uncharacterized protein</fullName>
    </submittedName>
</protein>
<evidence type="ECO:0000313" key="1">
    <source>
        <dbReference type="EMBL" id="MBU9360718.1"/>
    </source>
</evidence>
<name>A0AAP2HQN0_9BURK</name>
<reference evidence="1" key="1">
    <citation type="submission" date="2021-06" db="EMBL/GenBank/DDBJ databases">
        <title>A collection of bacterial strains from the Burkholderia cepacia Research Laboratory and Repository.</title>
        <authorList>
            <person name="Lipuma J."/>
            <person name="Spilker T."/>
        </authorList>
    </citation>
    <scope>NUCLEOTIDE SEQUENCE</scope>
    <source>
        <strain evidence="1">AU37435</strain>
    </source>
</reference>
<evidence type="ECO:0000313" key="2">
    <source>
        <dbReference type="Proteomes" id="UP001196915"/>
    </source>
</evidence>
<dbReference type="AlphaFoldDB" id="A0AAP2HQN0"/>
<organism evidence="1 2">
    <name type="scientific">Burkholderia multivorans</name>
    <dbReference type="NCBI Taxonomy" id="87883"/>
    <lineage>
        <taxon>Bacteria</taxon>
        <taxon>Pseudomonadati</taxon>
        <taxon>Pseudomonadota</taxon>
        <taxon>Betaproteobacteria</taxon>
        <taxon>Burkholderiales</taxon>
        <taxon>Burkholderiaceae</taxon>
        <taxon>Burkholderia</taxon>
        <taxon>Burkholderia cepacia complex</taxon>
    </lineage>
</organism>
<dbReference type="Proteomes" id="UP001196915">
    <property type="component" value="Unassembled WGS sequence"/>
</dbReference>
<proteinExistence type="predicted"/>
<sequence length="226" mass="25152">MRKGGVVTAGKRSSGPMKRSVALFSDCLFQRSRMESTLIDFDNTTPTLFLDFDGTLHRGRGLIDELTGGVSLDTGNPVLEFAPLLSELLAPYPAVEIVLTTSWLYTLSFEQVLSHLPPALAKRVVGSTRSYKARFGYLRDGSARTYIIRSYVFDKRLKNWLALDDSVYGAHHLSTDFLPLEPHLVLLDARQGIGSLKAQDRISRWLRTVHAPKDEQLEKDGPSSGD</sequence>
<dbReference type="EMBL" id="JAHPMX010000035">
    <property type="protein sequence ID" value="MBU9360718.1"/>
    <property type="molecule type" value="Genomic_DNA"/>
</dbReference>
<gene>
    <name evidence="1" type="ORF">KTE52_30815</name>
</gene>
<comment type="caution">
    <text evidence="1">The sequence shown here is derived from an EMBL/GenBank/DDBJ whole genome shotgun (WGS) entry which is preliminary data.</text>
</comment>
<accession>A0AAP2HQN0</accession>